<dbReference type="EMBL" id="JARQWQ010000024">
    <property type="protein sequence ID" value="KAK2563685.1"/>
    <property type="molecule type" value="Genomic_DNA"/>
</dbReference>
<dbReference type="SUPFAM" id="SSF49777">
    <property type="entry name" value="PEBP-like"/>
    <property type="match status" value="1"/>
</dbReference>
<evidence type="ECO:0000313" key="2">
    <source>
        <dbReference type="EMBL" id="KAK2563685.1"/>
    </source>
</evidence>
<sequence>MDSDGIVPDVIDVLPTDIMEVKYGDLQVNNGNELTPSQVKEAPTSISWPTEDDPDAPSREKPKFREWHHWLVVNIPGCDVNKGEVQLKYVGSGPPKGTKLHRYVFLAYKQPSRISYSDTVVCTKPGLERASRKARDLAATYNLGKPVAGNYFQAEHEG</sequence>
<dbReference type="PANTHER" id="PTHR11362">
    <property type="entry name" value="PHOSPHATIDYLETHANOLAMINE-BINDING PROTEIN"/>
    <property type="match status" value="1"/>
</dbReference>
<proteinExistence type="predicted"/>
<dbReference type="InterPro" id="IPR035810">
    <property type="entry name" value="PEBP_euk"/>
</dbReference>
<feature type="region of interest" description="Disordered" evidence="1">
    <location>
        <begin position="29"/>
        <end position="61"/>
    </location>
</feature>
<name>A0AAD9QLV6_ACRCE</name>
<dbReference type="InterPro" id="IPR008914">
    <property type="entry name" value="PEBP"/>
</dbReference>
<dbReference type="PANTHER" id="PTHR11362:SF82">
    <property type="entry name" value="PHOSPHATIDYLETHANOLAMINE-BINDING PROTEIN 4"/>
    <property type="match status" value="1"/>
</dbReference>
<reference evidence="2" key="2">
    <citation type="journal article" date="2023" name="Science">
        <title>Genomic signatures of disease resistance in endangered staghorn corals.</title>
        <authorList>
            <person name="Vollmer S.V."/>
            <person name="Selwyn J.D."/>
            <person name="Despard B.A."/>
            <person name="Roesel C.L."/>
        </authorList>
    </citation>
    <scope>NUCLEOTIDE SEQUENCE</scope>
    <source>
        <strain evidence="2">K2</strain>
    </source>
</reference>
<gene>
    <name evidence="2" type="ORF">P5673_012663</name>
</gene>
<evidence type="ECO:0000313" key="3">
    <source>
        <dbReference type="Proteomes" id="UP001249851"/>
    </source>
</evidence>
<protein>
    <submittedName>
        <fullName evidence="2">OV-16 antigen</fullName>
    </submittedName>
</protein>
<comment type="caution">
    <text evidence="2">The sequence shown here is derived from an EMBL/GenBank/DDBJ whole genome shotgun (WGS) entry which is preliminary data.</text>
</comment>
<organism evidence="2 3">
    <name type="scientific">Acropora cervicornis</name>
    <name type="common">Staghorn coral</name>
    <dbReference type="NCBI Taxonomy" id="6130"/>
    <lineage>
        <taxon>Eukaryota</taxon>
        <taxon>Metazoa</taxon>
        <taxon>Cnidaria</taxon>
        <taxon>Anthozoa</taxon>
        <taxon>Hexacorallia</taxon>
        <taxon>Scleractinia</taxon>
        <taxon>Astrocoeniina</taxon>
        <taxon>Acroporidae</taxon>
        <taxon>Acropora</taxon>
    </lineage>
</organism>
<dbReference type="Proteomes" id="UP001249851">
    <property type="component" value="Unassembled WGS sequence"/>
</dbReference>
<dbReference type="InterPro" id="IPR036610">
    <property type="entry name" value="PEBP-like_sf"/>
</dbReference>
<dbReference type="AlphaFoldDB" id="A0AAD9QLV6"/>
<feature type="compositionally biased region" description="Polar residues" evidence="1">
    <location>
        <begin position="29"/>
        <end position="48"/>
    </location>
</feature>
<evidence type="ECO:0000256" key="1">
    <source>
        <dbReference type="SAM" id="MobiDB-lite"/>
    </source>
</evidence>
<dbReference type="Gene3D" id="3.90.280.10">
    <property type="entry name" value="PEBP-like"/>
    <property type="match status" value="1"/>
</dbReference>
<reference evidence="2" key="1">
    <citation type="journal article" date="2023" name="G3 (Bethesda)">
        <title>Whole genome assembly and annotation of the endangered Caribbean coral Acropora cervicornis.</title>
        <authorList>
            <person name="Selwyn J.D."/>
            <person name="Vollmer S.V."/>
        </authorList>
    </citation>
    <scope>NUCLEOTIDE SEQUENCE</scope>
    <source>
        <strain evidence="2">K2</strain>
    </source>
</reference>
<keyword evidence="3" id="KW-1185">Reference proteome</keyword>
<dbReference type="Pfam" id="PF01161">
    <property type="entry name" value="PBP"/>
    <property type="match status" value="1"/>
</dbReference>
<dbReference type="CDD" id="cd00866">
    <property type="entry name" value="PEBP_euk"/>
    <property type="match status" value="1"/>
</dbReference>
<accession>A0AAD9QLV6</accession>